<comment type="subcellular location">
    <subcellularLocation>
        <location evidence="1">Nucleus speckle</location>
    </subcellularLocation>
</comment>
<feature type="DNA-binding region" description="HMG box" evidence="12">
    <location>
        <begin position="107"/>
        <end position="175"/>
    </location>
</feature>
<dbReference type="Pfam" id="PF00505">
    <property type="entry name" value="HMG_box"/>
    <property type="match status" value="1"/>
</dbReference>
<evidence type="ECO:0000256" key="9">
    <source>
        <dbReference type="ARBA" id="ARBA00023163"/>
    </source>
</evidence>
<evidence type="ECO:0000256" key="1">
    <source>
        <dbReference type="ARBA" id="ARBA00004324"/>
    </source>
</evidence>
<evidence type="ECO:0000313" key="15">
    <source>
        <dbReference type="EMBL" id="VDM02161.1"/>
    </source>
</evidence>
<sequence length="528" mass="58768">MHQQPADRIQCQLTILGQTSWLLGLHCQLSRTIFLHTNLLQMMHLFECEDCHASKQSVRQWASHLVDRHTVPSEWPSERASRLPADSTRTPYTYVTESRKKRMPGAIPRPLNSFMLFAQHIRRNILLAFDGVSNAELSRLLGELWSALPRPIKTQFDEEATRLSKLHQFEFPNYKYQPNKRVQPIIPTNASEPLSVSYAAAGINNTSRINLPPLTIKKTTSTLPDSAYVSSCELSPAPSLSDSPPVACSPSKLPFILPFHSSAPKRPPSDCGDRGVGELRTSPPPRQRFMSAGNGAPSMMNHATPQPPLRSTSCCPLATSDCLLKPWLPSPARRETLVPVLVLRGSSVEEFSLTIPLENATPKETSEVTHTNIQEDFVRRPSKNEVLKDSSDEEKQEDGVQDFQRAFWTDCVKSEWPFAGDAHLVPIKTEEDEEEEEETPDFDSLLDGIDIRQLLSQSADEFLTSGDRECCNIEEITTDGSCASFVDRSAVLHPTDSLLSELLPADPQSFGFSRALQSNDSNLSPALA</sequence>
<dbReference type="InterPro" id="IPR050140">
    <property type="entry name" value="SRY-related_HMG-box_TF-like"/>
</dbReference>
<evidence type="ECO:0000256" key="12">
    <source>
        <dbReference type="PROSITE-ProRule" id="PRU00267"/>
    </source>
</evidence>
<evidence type="ECO:0000256" key="7">
    <source>
        <dbReference type="ARBA" id="ARBA00023125"/>
    </source>
</evidence>
<name>A0A183TH27_SCHSO</name>
<keyword evidence="9" id="KW-0804">Transcription</keyword>
<dbReference type="GO" id="GO:0030154">
    <property type="term" value="P:cell differentiation"/>
    <property type="evidence" value="ECO:0007669"/>
    <property type="project" value="UniProtKB-KW"/>
</dbReference>
<feature type="domain" description="HMG box" evidence="14">
    <location>
        <begin position="107"/>
        <end position="175"/>
    </location>
</feature>
<dbReference type="AlphaFoldDB" id="A0A183TH27"/>
<dbReference type="PANTHER" id="PTHR10270">
    <property type="entry name" value="SOX TRANSCRIPTION FACTOR"/>
    <property type="match status" value="1"/>
</dbReference>
<keyword evidence="8" id="KW-0010">Activator</keyword>
<dbReference type="InterPro" id="IPR036910">
    <property type="entry name" value="HMG_box_dom_sf"/>
</dbReference>
<accession>A0A183TH27</accession>
<proteinExistence type="inferred from homology"/>
<dbReference type="SMART" id="SM00398">
    <property type="entry name" value="HMG"/>
    <property type="match status" value="1"/>
</dbReference>
<evidence type="ECO:0000256" key="6">
    <source>
        <dbReference type="ARBA" id="ARBA00022928"/>
    </source>
</evidence>
<comment type="function">
    <text evidence="11">Transcriptional regulator that controls a genetic switch in male development. It is necessary and sufficient for initiating male sex determination by directing the development of supporting cell precursors (pre-Sertoli cells) as Sertoli rather than granulosa cells. Involved in different aspects of gene regulation including promoter activation or repression. Binds to the DNA consensus sequence 5'-[AT]AACAA[AT]-3'. SRY HMG box recognizes DNA by partial intercalation in the minor groove and promotes DNA bending. Also involved in pre-mRNA splicing. In male adult brain involved in the maintenance of motor functions of dopaminergic neurons.</text>
</comment>
<evidence type="ECO:0000313" key="17">
    <source>
        <dbReference type="WBParaSite" id="SSLN_0001637801-mRNA-1"/>
    </source>
</evidence>
<keyword evidence="6" id="KW-0726">Sexual differentiation</keyword>
<dbReference type="GO" id="GO:0001228">
    <property type="term" value="F:DNA-binding transcription activator activity, RNA polymerase II-specific"/>
    <property type="evidence" value="ECO:0007669"/>
    <property type="project" value="TreeGrafter"/>
</dbReference>
<evidence type="ECO:0000256" key="4">
    <source>
        <dbReference type="ARBA" id="ARBA00022782"/>
    </source>
</evidence>
<dbReference type="Gene3D" id="1.10.30.10">
    <property type="entry name" value="High mobility group box domain"/>
    <property type="match status" value="1"/>
</dbReference>
<dbReference type="GO" id="GO:0005516">
    <property type="term" value="F:calmodulin binding"/>
    <property type="evidence" value="ECO:0007669"/>
    <property type="project" value="UniProtKB-KW"/>
</dbReference>
<dbReference type="EMBL" id="UYSU01040273">
    <property type="protein sequence ID" value="VDM02161.1"/>
    <property type="molecule type" value="Genomic_DNA"/>
</dbReference>
<dbReference type="GO" id="GO:0000978">
    <property type="term" value="F:RNA polymerase II cis-regulatory region sequence-specific DNA binding"/>
    <property type="evidence" value="ECO:0007669"/>
    <property type="project" value="TreeGrafter"/>
</dbReference>
<evidence type="ECO:0000256" key="5">
    <source>
        <dbReference type="ARBA" id="ARBA00022860"/>
    </source>
</evidence>
<feature type="compositionally biased region" description="Basic and acidic residues" evidence="13">
    <location>
        <begin position="379"/>
        <end position="390"/>
    </location>
</feature>
<dbReference type="PANTHER" id="PTHR10270:SF161">
    <property type="entry name" value="SEX-DETERMINING REGION Y PROTEIN"/>
    <property type="match status" value="1"/>
</dbReference>
<evidence type="ECO:0000259" key="14">
    <source>
        <dbReference type="PROSITE" id="PS50118"/>
    </source>
</evidence>
<keyword evidence="5" id="KW-0112">Calmodulin-binding</keyword>
<evidence type="ECO:0000256" key="11">
    <source>
        <dbReference type="ARBA" id="ARBA00045821"/>
    </source>
</evidence>
<keyword evidence="12" id="KW-0539">Nucleus</keyword>
<feature type="region of interest" description="Disordered" evidence="13">
    <location>
        <begin position="263"/>
        <end position="287"/>
    </location>
</feature>
<organism evidence="17">
    <name type="scientific">Schistocephalus solidus</name>
    <name type="common">Tapeworm</name>
    <dbReference type="NCBI Taxonomy" id="70667"/>
    <lineage>
        <taxon>Eukaryota</taxon>
        <taxon>Metazoa</taxon>
        <taxon>Spiralia</taxon>
        <taxon>Lophotrochozoa</taxon>
        <taxon>Platyhelminthes</taxon>
        <taxon>Cestoda</taxon>
        <taxon>Eucestoda</taxon>
        <taxon>Diphyllobothriidea</taxon>
        <taxon>Diphyllobothriidae</taxon>
        <taxon>Schistocephalus</taxon>
    </lineage>
</organism>
<feature type="region of interest" description="Disordered" evidence="13">
    <location>
        <begin position="379"/>
        <end position="399"/>
    </location>
</feature>
<evidence type="ECO:0000256" key="2">
    <source>
        <dbReference type="ARBA" id="ARBA00005998"/>
    </source>
</evidence>
<dbReference type="GO" id="GO:0007548">
    <property type="term" value="P:sex differentiation"/>
    <property type="evidence" value="ECO:0007669"/>
    <property type="project" value="UniProtKB-KW"/>
</dbReference>
<dbReference type="PROSITE" id="PS50118">
    <property type="entry name" value="HMG_BOX_2"/>
    <property type="match status" value="1"/>
</dbReference>
<reference evidence="15 16" key="2">
    <citation type="submission" date="2018-11" db="EMBL/GenBank/DDBJ databases">
        <authorList>
            <consortium name="Pathogen Informatics"/>
        </authorList>
    </citation>
    <scope>NUCLEOTIDE SEQUENCE [LARGE SCALE GENOMIC DNA]</scope>
    <source>
        <strain evidence="15 16">NST_G2</strain>
    </source>
</reference>
<keyword evidence="4" id="KW-0221">Differentiation</keyword>
<dbReference type="STRING" id="70667.A0A183TH27"/>
<comment type="similarity">
    <text evidence="2">Belongs to the SRY family.</text>
</comment>
<evidence type="ECO:0000256" key="8">
    <source>
        <dbReference type="ARBA" id="ARBA00023159"/>
    </source>
</evidence>
<dbReference type="InterPro" id="IPR009071">
    <property type="entry name" value="HMG_box_dom"/>
</dbReference>
<reference evidence="17" key="1">
    <citation type="submission" date="2016-06" db="UniProtKB">
        <authorList>
            <consortium name="WormBaseParasite"/>
        </authorList>
    </citation>
    <scope>IDENTIFICATION</scope>
</reference>
<evidence type="ECO:0000256" key="13">
    <source>
        <dbReference type="SAM" id="MobiDB-lite"/>
    </source>
</evidence>
<evidence type="ECO:0000256" key="3">
    <source>
        <dbReference type="ARBA" id="ARBA00019052"/>
    </source>
</evidence>
<dbReference type="OrthoDB" id="6247875at2759"/>
<evidence type="ECO:0000313" key="16">
    <source>
        <dbReference type="Proteomes" id="UP000275846"/>
    </source>
</evidence>
<keyword evidence="7 12" id="KW-0238">DNA-binding</keyword>
<protein>
    <recommendedName>
        <fullName evidence="3">Sex-determining region Y protein</fullName>
    </recommendedName>
    <alternativeName>
        <fullName evidence="10">Testis-determining factor</fullName>
    </alternativeName>
</protein>
<feature type="compositionally biased region" description="Basic and acidic residues" evidence="13">
    <location>
        <begin position="267"/>
        <end position="277"/>
    </location>
</feature>
<dbReference type="WBParaSite" id="SSLN_0001637801-mRNA-1">
    <property type="protein sequence ID" value="SSLN_0001637801-mRNA-1"/>
    <property type="gene ID" value="SSLN_0001637801"/>
</dbReference>
<dbReference type="GO" id="GO:0016607">
    <property type="term" value="C:nuclear speck"/>
    <property type="evidence" value="ECO:0007669"/>
    <property type="project" value="UniProtKB-SubCell"/>
</dbReference>
<dbReference type="Proteomes" id="UP000275846">
    <property type="component" value="Unassembled WGS sequence"/>
</dbReference>
<evidence type="ECO:0000256" key="10">
    <source>
        <dbReference type="ARBA" id="ARBA00032498"/>
    </source>
</evidence>
<dbReference type="SUPFAM" id="SSF47095">
    <property type="entry name" value="HMG-box"/>
    <property type="match status" value="1"/>
</dbReference>
<gene>
    <name evidence="15" type="ORF">SSLN_LOCUS15775</name>
</gene>
<keyword evidence="16" id="KW-1185">Reference proteome</keyword>